<evidence type="ECO:0000256" key="1">
    <source>
        <dbReference type="ARBA" id="ARBA00022737"/>
    </source>
</evidence>
<feature type="repeat" description="TPR" evidence="3">
    <location>
        <begin position="613"/>
        <end position="646"/>
    </location>
</feature>
<feature type="region of interest" description="Disordered" evidence="4">
    <location>
        <begin position="99"/>
        <end position="142"/>
    </location>
</feature>
<dbReference type="InterPro" id="IPR043519">
    <property type="entry name" value="NT_sf"/>
</dbReference>
<dbReference type="InterPro" id="IPR011990">
    <property type="entry name" value="TPR-like_helical_dom_sf"/>
</dbReference>
<feature type="repeat" description="TPR" evidence="3">
    <location>
        <begin position="445"/>
        <end position="478"/>
    </location>
</feature>
<dbReference type="PROSITE" id="PS50005">
    <property type="entry name" value="TPR"/>
    <property type="match status" value="4"/>
</dbReference>
<dbReference type="Gene3D" id="3.30.460.10">
    <property type="entry name" value="Beta Polymerase, domain 2"/>
    <property type="match status" value="1"/>
</dbReference>
<evidence type="ECO:0000313" key="6">
    <source>
        <dbReference type="Proteomes" id="UP001295423"/>
    </source>
</evidence>
<keyword evidence="6" id="KW-1185">Reference proteome</keyword>
<gene>
    <name evidence="5" type="ORF">CYCCA115_LOCUS453</name>
</gene>
<dbReference type="PANTHER" id="PTHR45641">
    <property type="entry name" value="TETRATRICOPEPTIDE REPEAT PROTEIN (AFU_ORTHOLOGUE AFUA_6G03870)"/>
    <property type="match status" value="1"/>
</dbReference>
<evidence type="ECO:0000313" key="5">
    <source>
        <dbReference type="EMBL" id="CAJ1906254.1"/>
    </source>
</evidence>
<dbReference type="Proteomes" id="UP001295423">
    <property type="component" value="Unassembled WGS sequence"/>
</dbReference>
<dbReference type="Pfam" id="PF13374">
    <property type="entry name" value="TPR_10"/>
    <property type="match status" value="2"/>
</dbReference>
<dbReference type="SMART" id="SM00028">
    <property type="entry name" value="TPR"/>
    <property type="match status" value="12"/>
</dbReference>
<dbReference type="AlphaFoldDB" id="A0AAD2CBG5"/>
<accession>A0AAD2CBG5</accession>
<dbReference type="Gene3D" id="1.25.40.10">
    <property type="entry name" value="Tetratricopeptide repeat domain"/>
    <property type="match status" value="4"/>
</dbReference>
<evidence type="ECO:0000256" key="4">
    <source>
        <dbReference type="SAM" id="MobiDB-lite"/>
    </source>
</evidence>
<dbReference type="SUPFAM" id="SSF48452">
    <property type="entry name" value="TPR-like"/>
    <property type="match status" value="4"/>
</dbReference>
<dbReference type="PANTHER" id="PTHR45641:SF19">
    <property type="entry name" value="NEPHROCYSTIN-3"/>
    <property type="match status" value="1"/>
</dbReference>
<evidence type="ECO:0000256" key="3">
    <source>
        <dbReference type="PROSITE-ProRule" id="PRU00339"/>
    </source>
</evidence>
<keyword evidence="2 3" id="KW-0802">TPR repeat</keyword>
<dbReference type="Pfam" id="PF13424">
    <property type="entry name" value="TPR_12"/>
    <property type="match status" value="4"/>
</dbReference>
<proteinExistence type="predicted"/>
<dbReference type="InterPro" id="IPR019734">
    <property type="entry name" value="TPR_rpt"/>
</dbReference>
<dbReference type="SUPFAM" id="SSF81301">
    <property type="entry name" value="Nucleotidyltransferase"/>
    <property type="match status" value="1"/>
</dbReference>
<keyword evidence="1" id="KW-0677">Repeat</keyword>
<evidence type="ECO:0000256" key="2">
    <source>
        <dbReference type="ARBA" id="ARBA00022803"/>
    </source>
</evidence>
<name>A0AAD2CBG5_9STRA</name>
<evidence type="ECO:0008006" key="7">
    <source>
        <dbReference type="Google" id="ProtNLM"/>
    </source>
</evidence>
<reference evidence="5" key="1">
    <citation type="submission" date="2023-08" db="EMBL/GenBank/DDBJ databases">
        <authorList>
            <person name="Audoor S."/>
            <person name="Bilcke G."/>
        </authorList>
    </citation>
    <scope>NUCLEOTIDE SEQUENCE</scope>
</reference>
<organism evidence="5 6">
    <name type="scientific">Cylindrotheca closterium</name>
    <dbReference type="NCBI Taxonomy" id="2856"/>
    <lineage>
        <taxon>Eukaryota</taxon>
        <taxon>Sar</taxon>
        <taxon>Stramenopiles</taxon>
        <taxon>Ochrophyta</taxon>
        <taxon>Bacillariophyta</taxon>
        <taxon>Bacillariophyceae</taxon>
        <taxon>Bacillariophycidae</taxon>
        <taxon>Bacillariales</taxon>
        <taxon>Bacillariaceae</taxon>
        <taxon>Cylindrotheca</taxon>
    </lineage>
</organism>
<feature type="region of interest" description="Disordered" evidence="4">
    <location>
        <begin position="936"/>
        <end position="966"/>
    </location>
</feature>
<feature type="repeat" description="TPR" evidence="3">
    <location>
        <begin position="529"/>
        <end position="562"/>
    </location>
</feature>
<sequence>MSKSSDHILEKAIIRCKKAQAITRPYNEDEMVKAGTLAAEKLDILLEMSKEGDFGELGEQLMILDDMVKNMQLAILEPLTDSIETIERRMNAYISAVNEEEVKSSDATSAERSQEGESDEAAGNRDVPRQSADTESEPMDDVTVQQQRFFERLHHFFEFQRIAEEKMQMIDPSEKLGTIKLKAHSKGIQEKDGTFKSGYRQQDGNGKTIKYLSDLYAAANEAKPAFQDVLNSLLQDLPQLNANSVQMAPIKDQARATEKAQEEYTYRIPGPREAWLFDILRASVTCKTQKQMSDVNKWLKENVHIVDCQNRFALPQFDGYRDLLYYISVPYKEELAFVCEIQVHHFDFKQQFGVNSHRPYFRPYFSGPWREPFENLRDLDMLLQVGRVDDNLMEFLLEANDSSQLKLFGRLFFEKLEETDRALELFKRVLTMEETALGKGHVITGTTYQYLGLSLLKKGDADSALMYLREALAVSDANLGSAHPEIALIHSQIGDALLMKGDYGQALIGQTETLSIRESSLGENHLLVAESYLKVAEVLLEQGDYRKALAECHTALTIQESILGDSAAEVAQTRLSIGEILEKQGEDQKAAEMNLSALSIFEKSYGRKNEKVAEALSQVGALQAKKGLYKEALSSHQRALEIRESLLGENHPECAKSHTFIAFVLDKTKDAEGAASSLQVALKIRGKSLGRYHLETSNSHFDTGILLLSNGDPQNAMSQFKECLTIRKSLCGRNHPLVGQAMNAVGRSKAQLGRLDKALSDHEKALAILEKAVGPNHPWIADTYQYFGEIQNLMGEKDKAFESHSKALGLRSELLGKHHPETATSCLLIAKLLESKGDLQGAKVAYRQALSSYLVLHGEDGQATAQVRVCLGRMMVGQLNFEGAEEELAKANAVLEGNDDLLAAEALSLLGTVLSKREDYDGALELHKKALKIRRRVHGDQHPDTADSASKVDCARSKNDEDEITL</sequence>
<protein>
    <recommendedName>
        <fullName evidence="7">Nephrocystin-3</fullName>
    </recommendedName>
</protein>
<dbReference type="Pfam" id="PF13181">
    <property type="entry name" value="TPR_8"/>
    <property type="match status" value="1"/>
</dbReference>
<comment type="caution">
    <text evidence="5">The sequence shown here is derived from an EMBL/GenBank/DDBJ whole genome shotgun (WGS) entry which is preliminary data.</text>
</comment>
<dbReference type="EMBL" id="CAKOGP040000001">
    <property type="protein sequence ID" value="CAJ1906254.1"/>
    <property type="molecule type" value="Genomic_DNA"/>
</dbReference>
<feature type="repeat" description="TPR" evidence="3">
    <location>
        <begin position="904"/>
        <end position="937"/>
    </location>
</feature>